<dbReference type="SUPFAM" id="SSF55729">
    <property type="entry name" value="Acyl-CoA N-acyltransferases (Nat)"/>
    <property type="match status" value="2"/>
</dbReference>
<accession>A0ABS2CPU4</accession>
<proteinExistence type="predicted"/>
<evidence type="ECO:0000313" key="4">
    <source>
        <dbReference type="EMBL" id="MBM6401915.1"/>
    </source>
</evidence>
<dbReference type="PROSITE" id="PS51186">
    <property type="entry name" value="GNAT"/>
    <property type="match status" value="1"/>
</dbReference>
<dbReference type="CDD" id="cd04301">
    <property type="entry name" value="NAT_SF"/>
    <property type="match status" value="1"/>
</dbReference>
<gene>
    <name evidence="4" type="ORF">JQN70_16070</name>
</gene>
<name>A0ABS2CPU4_9MICO</name>
<sequence length="336" mass="37053">MTPPDLALVPVSGLDTDPTARARFDTWARLLEEVARDEQGEDHDAWSAEELRGLEGSASKRRRQVLAVDGDEPVGAGGIIAPLLDNEATAQVFVAVLPAHRRRGVGDELLRWVEGEARGLGRATLHAETQWGADTDEDPFAGWVERHGFEAAQTVLRSDLVMGERTVSVPVVADGYRLETHVDVMPEADLADRAFLARRMSTDVPLGDLELAEEEWDEGRVRGEDERTRAMGRRVVSTFVRDLGTGRLVGYTSIQCPVGTPHLAFQHDTLVIREHRGHGLGLALKLANLQALARALPEVSVVRTWNAEENAHMLAVNRLLGFRPSGRLRAWQKRLA</sequence>
<keyword evidence="1" id="KW-0808">Transferase</keyword>
<dbReference type="PANTHER" id="PTHR43877">
    <property type="entry name" value="AMINOALKYLPHOSPHONATE N-ACETYLTRANSFERASE-RELATED-RELATED"/>
    <property type="match status" value="1"/>
</dbReference>
<dbReference type="Pfam" id="PF13508">
    <property type="entry name" value="Acetyltransf_7"/>
    <property type="match status" value="1"/>
</dbReference>
<dbReference type="InterPro" id="IPR016181">
    <property type="entry name" value="Acyl_CoA_acyltransferase"/>
</dbReference>
<dbReference type="RefSeq" id="WP_204132389.1">
    <property type="nucleotide sequence ID" value="NZ_JAFDVD010000019.1"/>
</dbReference>
<evidence type="ECO:0000256" key="2">
    <source>
        <dbReference type="ARBA" id="ARBA00023315"/>
    </source>
</evidence>
<evidence type="ECO:0000259" key="3">
    <source>
        <dbReference type="PROSITE" id="PS51186"/>
    </source>
</evidence>
<dbReference type="Gene3D" id="3.40.630.30">
    <property type="match status" value="1"/>
</dbReference>
<comment type="caution">
    <text evidence="4">The sequence shown here is derived from an EMBL/GenBank/DDBJ whole genome shotgun (WGS) entry which is preliminary data.</text>
</comment>
<feature type="domain" description="N-acetyltransferase" evidence="3">
    <location>
        <begin position="14"/>
        <end position="205"/>
    </location>
</feature>
<reference evidence="4" key="1">
    <citation type="submission" date="2021-02" db="EMBL/GenBank/DDBJ databases">
        <title>Phycicoccus sp. MQZ13P-5T, whole genome shotgun sequence.</title>
        <authorList>
            <person name="Tuo L."/>
        </authorList>
    </citation>
    <scope>NUCLEOTIDE SEQUENCE</scope>
    <source>
        <strain evidence="4">MQZ13P-5</strain>
    </source>
</reference>
<organism evidence="4 5">
    <name type="scientific">Phycicoccus sonneratiae</name>
    <dbReference type="NCBI Taxonomy" id="2807628"/>
    <lineage>
        <taxon>Bacteria</taxon>
        <taxon>Bacillati</taxon>
        <taxon>Actinomycetota</taxon>
        <taxon>Actinomycetes</taxon>
        <taxon>Micrococcales</taxon>
        <taxon>Intrasporangiaceae</taxon>
        <taxon>Phycicoccus</taxon>
    </lineage>
</organism>
<dbReference type="Proteomes" id="UP001430172">
    <property type="component" value="Unassembled WGS sequence"/>
</dbReference>
<dbReference type="EMBL" id="JAFDVD010000019">
    <property type="protein sequence ID" value="MBM6401915.1"/>
    <property type="molecule type" value="Genomic_DNA"/>
</dbReference>
<keyword evidence="2" id="KW-0012">Acyltransferase</keyword>
<keyword evidence="5" id="KW-1185">Reference proteome</keyword>
<evidence type="ECO:0000313" key="5">
    <source>
        <dbReference type="Proteomes" id="UP001430172"/>
    </source>
</evidence>
<dbReference type="InterPro" id="IPR050832">
    <property type="entry name" value="Bact_Acetyltransf"/>
</dbReference>
<evidence type="ECO:0000256" key="1">
    <source>
        <dbReference type="ARBA" id="ARBA00022679"/>
    </source>
</evidence>
<protein>
    <submittedName>
        <fullName evidence="4">GNAT family N-acetyltransferase</fullName>
    </submittedName>
</protein>
<dbReference type="InterPro" id="IPR000182">
    <property type="entry name" value="GNAT_dom"/>
</dbReference>